<evidence type="ECO:0000313" key="5">
    <source>
        <dbReference type="Proteomes" id="UP000315145"/>
    </source>
</evidence>
<dbReference type="Pfam" id="PF13573">
    <property type="entry name" value="SprB"/>
    <property type="match status" value="9"/>
</dbReference>
<dbReference type="Proteomes" id="UP000322315">
    <property type="component" value="Unassembled WGS sequence"/>
</dbReference>
<keyword evidence="5" id="KW-1185">Reference proteome</keyword>
<proteinExistence type="predicted"/>
<feature type="non-terminal residue" evidence="3">
    <location>
        <position position="1"/>
    </location>
</feature>
<name>A0A5M7BB78_9FLAO</name>
<dbReference type="InterPro" id="IPR025667">
    <property type="entry name" value="SprB_repeat"/>
</dbReference>
<comment type="caution">
    <text evidence="3">The sequence shown here is derived from an EMBL/GenBank/DDBJ whole genome shotgun (WGS) entry which is preliminary data.</text>
</comment>
<dbReference type="InterPro" id="IPR026444">
    <property type="entry name" value="Secre_tail"/>
</dbReference>
<dbReference type="EMBL" id="VMBF01000003">
    <property type="protein sequence ID" value="TSJ79835.1"/>
    <property type="molecule type" value="Genomic_DNA"/>
</dbReference>
<evidence type="ECO:0000313" key="3">
    <source>
        <dbReference type="EMBL" id="KAA5825537.1"/>
    </source>
</evidence>
<sequence length="865" mass="86243">SDTSVTITEPTALVASSAITSNYNGSQISCNGAADGEATAAATGGTAPYTYSWSNGATTATITDVVAGTYNVTVTDANGCTSDTSVAITEPTTLTASITSQTNMDCNGGANGAATVTEVGGTAPYTYAWSNGATTATITGVIAGTYNVTVTDANGCTSDTSVTITEPTALVASSAVTSSYNGSQISCNGAADGEATAAATGGTAPYTYAWSNGATTATITGVIAGTYNVTVTDANGCTSDTSVTITEPTALVASSAVTSSYNGSQISCNGTADGEATAAATGGTAPYTYAWSNGATTATITGVIAGTYNVTVTDANGCTSDTSVTITEPTALVASSAITSNYNGSQISCNGAADGEATAAATGGTAPYTYAWSNGATTATITGVIAGTYNVTVTDANGCTSDTSVTIVEPTALTASIASQTNMDCNGGANGAATVTETGGTAPYTYTWSNGATTATITGVTAATYNVTVTDANGCTSDTSVTIVEPTALTASIASQTNMDCNGGANGAATVTEIGGTAPYTYVWSNSATTATITGVVAGTYNVTVTDANGCTSDTSVTITEPTALTASITSQTNIDCNGGANGAATVTEVGGTAPYTYVWSNSATTATITGVTAGTYNVTVTDAKGCTSDTSVTITEPTTLTASITSQTNIDCNGGANGAATVTETGGTAPYTYVWSNGATTATITGVVAGIYNLTVTDANGCTSDTSVNITEPIMIDNNITQNTNILTADQAGATYQWYSCPNTLLAGETNQSFTATSNGDYKVVITNGSCSAESICVSVSSLSIDSFKNQSKFSMYPNPSRDYIQIKSSSDRDFQIITQLGQIIKTFKTTASNEAIIYVGDLSEGMYLVRATHGVSKKLIIKK</sequence>
<evidence type="ECO:0000313" key="6">
    <source>
        <dbReference type="Proteomes" id="UP000322315"/>
    </source>
</evidence>
<protein>
    <submittedName>
        <fullName evidence="3">T9SS type A sorting domain-containing protein</fullName>
    </submittedName>
</protein>
<dbReference type="Pfam" id="PF18962">
    <property type="entry name" value="Por_Secre_tail"/>
    <property type="match status" value="1"/>
</dbReference>
<dbReference type="EMBL" id="VWRS01000003">
    <property type="protein sequence ID" value="KAA5825537.1"/>
    <property type="molecule type" value="Genomic_DNA"/>
</dbReference>
<reference evidence="3 6" key="1">
    <citation type="journal article" date="2015" name="Int. J. Syst. Evol. Microbiol.">
        <title>Algibacter amylolyticus sp. nov., isolated from intertidal sediment.</title>
        <authorList>
            <person name="Zhang D.C."/>
            <person name="Wu J."/>
            <person name="Neuner K."/>
            <person name="Yao J."/>
            <person name="Margesin R."/>
        </authorList>
    </citation>
    <scope>NUCLEOTIDE SEQUENCE [LARGE SCALE GENOMIC DNA]</scope>
    <source>
        <strain evidence="3 6">RU-4-M-4</strain>
    </source>
</reference>
<dbReference type="NCBIfam" id="TIGR04183">
    <property type="entry name" value="Por_Secre_tail"/>
    <property type="match status" value="1"/>
</dbReference>
<dbReference type="Proteomes" id="UP000315145">
    <property type="component" value="Unassembled WGS sequence"/>
</dbReference>
<reference evidence="4 5" key="2">
    <citation type="submission" date="2019-07" db="EMBL/GenBank/DDBJ databases">
        <title>Algibacter marinivivus sp. nov., isolated from the surface of a marine red alga.</title>
        <authorList>
            <person name="Zhong X."/>
            <person name="Xu W."/>
            <person name="Zhang Y."/>
            <person name="Zhang Q."/>
            <person name="Du Z."/>
        </authorList>
    </citation>
    <scope>NUCLEOTIDE SEQUENCE [LARGE SCALE GENOMIC DNA]</scope>
    <source>
        <strain evidence="4 5">RU-4-M-4</strain>
    </source>
</reference>
<gene>
    <name evidence="3" type="ORF">F2B50_06425</name>
    <name evidence="4" type="ORF">FPF71_06425</name>
</gene>
<dbReference type="AlphaFoldDB" id="A0A5M7BB78"/>
<reference evidence="3" key="3">
    <citation type="submission" date="2019-09" db="EMBL/GenBank/DDBJ databases">
        <authorList>
            <person name="Zhang D.-C."/>
        </authorList>
    </citation>
    <scope>NUCLEOTIDE SEQUENCE</scope>
    <source>
        <strain evidence="3">RU-4-M-4</strain>
    </source>
</reference>
<evidence type="ECO:0000313" key="4">
    <source>
        <dbReference type="EMBL" id="TSJ79835.1"/>
    </source>
</evidence>
<feature type="domain" description="Secretion system C-terminal sorting" evidence="2">
    <location>
        <begin position="797"/>
        <end position="863"/>
    </location>
</feature>
<accession>A0A5M7BB78</accession>
<dbReference type="OrthoDB" id="9805017at2"/>
<evidence type="ECO:0000256" key="1">
    <source>
        <dbReference type="ARBA" id="ARBA00022729"/>
    </source>
</evidence>
<keyword evidence="1" id="KW-0732">Signal</keyword>
<dbReference type="Gene3D" id="2.60.40.740">
    <property type="match status" value="9"/>
</dbReference>
<evidence type="ECO:0000259" key="2">
    <source>
        <dbReference type="Pfam" id="PF18962"/>
    </source>
</evidence>
<organism evidence="3 6">
    <name type="scientific">Algibacter amylolyticus</name>
    <dbReference type="NCBI Taxonomy" id="1608400"/>
    <lineage>
        <taxon>Bacteria</taxon>
        <taxon>Pseudomonadati</taxon>
        <taxon>Bacteroidota</taxon>
        <taxon>Flavobacteriia</taxon>
        <taxon>Flavobacteriales</taxon>
        <taxon>Flavobacteriaceae</taxon>
        <taxon>Algibacter</taxon>
    </lineage>
</organism>
<dbReference type="RefSeq" id="WP_144115861.1">
    <property type="nucleotide sequence ID" value="NZ_VMBF01000003.1"/>
</dbReference>